<protein>
    <submittedName>
        <fullName evidence="1">Uncharacterized protein</fullName>
    </submittedName>
</protein>
<dbReference type="Proteomes" id="UP000035880">
    <property type="component" value="Chromosome 2R"/>
</dbReference>
<dbReference type="Bgee" id="FBgn0268538">
    <property type="expression patterns" value="Expressed in male reproductive system and 2 other cell types or tissues"/>
</dbReference>
<accession>A0A0J9RE88</accession>
<dbReference type="AlphaFoldDB" id="A0A0J9RE88"/>
<organism evidence="1 2">
    <name type="scientific">Drosophila simulans</name>
    <name type="common">Fruit fly</name>
    <dbReference type="NCBI Taxonomy" id="7240"/>
    <lineage>
        <taxon>Eukaryota</taxon>
        <taxon>Metazoa</taxon>
        <taxon>Ecdysozoa</taxon>
        <taxon>Arthropoda</taxon>
        <taxon>Hexapoda</taxon>
        <taxon>Insecta</taxon>
        <taxon>Pterygota</taxon>
        <taxon>Neoptera</taxon>
        <taxon>Endopterygota</taxon>
        <taxon>Diptera</taxon>
        <taxon>Brachycera</taxon>
        <taxon>Muscomorpha</taxon>
        <taxon>Ephydroidea</taxon>
        <taxon>Drosophilidae</taxon>
        <taxon>Drosophila</taxon>
        <taxon>Sophophora</taxon>
    </lineage>
</organism>
<dbReference type="EMBL" id="CM002911">
    <property type="protein sequence ID" value="KMY93899.1"/>
    <property type="molecule type" value="Genomic_DNA"/>
</dbReference>
<name>A0A0J9RE88_DROSI</name>
<sequence>MSNHVQHNHLAERRAASLTARKLYGSGGRSSSGNWMKLPMLMRLLLQLLFLHAIKPGTRARHNLPLCVSQNCKLTMQITLPTLILAHALLHTRIPVASFGGLRGFPGI</sequence>
<reference evidence="1 2" key="1">
    <citation type="journal article" date="2013" name="Genome Res.">
        <title>A second-generation assembly of the Drosophila simulans genome provides new insights into patterns of lineage-specific divergence.</title>
        <authorList>
            <person name="Hu T.T."/>
            <person name="Eisen M.B."/>
            <person name="Thornton K.R."/>
            <person name="Andolfatto P."/>
        </authorList>
    </citation>
    <scope>NUCLEOTIDE SEQUENCE [LARGE SCALE GENOMIC DNA]</scope>
    <source>
        <strain evidence="2">w501</strain>
    </source>
</reference>
<evidence type="ECO:0000313" key="1">
    <source>
        <dbReference type="EMBL" id="KMY93899.1"/>
    </source>
</evidence>
<dbReference type="KEGG" id="dsi:Dsimw501_GD27248"/>
<gene>
    <name evidence="1" type="primary">Dsim\GD27248</name>
    <name evidence="1" type="ORF">Dsimw501_GD27248</name>
</gene>
<evidence type="ECO:0000313" key="2">
    <source>
        <dbReference type="Proteomes" id="UP000035880"/>
    </source>
</evidence>
<proteinExistence type="predicted"/>